<sequence>MPTSPSKTTSPLQPAQKPKGPLSRSYRLPALFIGVFSYLILDTGIRNGKDKVQKEAEHWARVTCRQSRTCTWAYCRRNLVSQR</sequence>
<evidence type="ECO:0000313" key="2">
    <source>
        <dbReference type="EMBL" id="KAF2656296.1"/>
    </source>
</evidence>
<organism evidence="2 3">
    <name type="scientific">Lophiostoma macrostomum CBS 122681</name>
    <dbReference type="NCBI Taxonomy" id="1314788"/>
    <lineage>
        <taxon>Eukaryota</taxon>
        <taxon>Fungi</taxon>
        <taxon>Dikarya</taxon>
        <taxon>Ascomycota</taxon>
        <taxon>Pezizomycotina</taxon>
        <taxon>Dothideomycetes</taxon>
        <taxon>Pleosporomycetidae</taxon>
        <taxon>Pleosporales</taxon>
        <taxon>Lophiostomataceae</taxon>
        <taxon>Lophiostoma</taxon>
    </lineage>
</organism>
<feature type="compositionally biased region" description="Polar residues" evidence="1">
    <location>
        <begin position="1"/>
        <end position="13"/>
    </location>
</feature>
<feature type="region of interest" description="Disordered" evidence="1">
    <location>
        <begin position="1"/>
        <end position="23"/>
    </location>
</feature>
<name>A0A6A6T8X1_9PLEO</name>
<gene>
    <name evidence="2" type="ORF">K491DRAFT_692144</name>
</gene>
<evidence type="ECO:0000313" key="3">
    <source>
        <dbReference type="Proteomes" id="UP000799324"/>
    </source>
</evidence>
<dbReference type="EMBL" id="MU004338">
    <property type="protein sequence ID" value="KAF2656296.1"/>
    <property type="molecule type" value="Genomic_DNA"/>
</dbReference>
<proteinExistence type="predicted"/>
<protein>
    <submittedName>
        <fullName evidence="2">Uncharacterized protein</fullName>
    </submittedName>
</protein>
<keyword evidence="3" id="KW-1185">Reference proteome</keyword>
<evidence type="ECO:0000256" key="1">
    <source>
        <dbReference type="SAM" id="MobiDB-lite"/>
    </source>
</evidence>
<dbReference type="Proteomes" id="UP000799324">
    <property type="component" value="Unassembled WGS sequence"/>
</dbReference>
<accession>A0A6A6T8X1</accession>
<reference evidence="2" key="1">
    <citation type="journal article" date="2020" name="Stud. Mycol.">
        <title>101 Dothideomycetes genomes: a test case for predicting lifestyles and emergence of pathogens.</title>
        <authorList>
            <person name="Haridas S."/>
            <person name="Albert R."/>
            <person name="Binder M."/>
            <person name="Bloem J."/>
            <person name="Labutti K."/>
            <person name="Salamov A."/>
            <person name="Andreopoulos B."/>
            <person name="Baker S."/>
            <person name="Barry K."/>
            <person name="Bills G."/>
            <person name="Bluhm B."/>
            <person name="Cannon C."/>
            <person name="Castanera R."/>
            <person name="Culley D."/>
            <person name="Daum C."/>
            <person name="Ezra D."/>
            <person name="Gonzalez J."/>
            <person name="Henrissat B."/>
            <person name="Kuo A."/>
            <person name="Liang C."/>
            <person name="Lipzen A."/>
            <person name="Lutzoni F."/>
            <person name="Magnuson J."/>
            <person name="Mondo S."/>
            <person name="Nolan M."/>
            <person name="Ohm R."/>
            <person name="Pangilinan J."/>
            <person name="Park H.-J."/>
            <person name="Ramirez L."/>
            <person name="Alfaro M."/>
            <person name="Sun H."/>
            <person name="Tritt A."/>
            <person name="Yoshinaga Y."/>
            <person name="Zwiers L.-H."/>
            <person name="Turgeon B."/>
            <person name="Goodwin S."/>
            <person name="Spatafora J."/>
            <person name="Crous P."/>
            <person name="Grigoriev I."/>
        </authorList>
    </citation>
    <scope>NUCLEOTIDE SEQUENCE</scope>
    <source>
        <strain evidence="2">CBS 122681</strain>
    </source>
</reference>
<dbReference type="AlphaFoldDB" id="A0A6A6T8X1"/>